<comment type="caution">
    <text evidence="9">The sequence shown here is derived from an EMBL/GenBank/DDBJ whole genome shotgun (WGS) entry which is preliminary data.</text>
</comment>
<evidence type="ECO:0000256" key="6">
    <source>
        <dbReference type="ARBA" id="ARBA00023136"/>
    </source>
</evidence>
<evidence type="ECO:0000256" key="3">
    <source>
        <dbReference type="ARBA" id="ARBA00022692"/>
    </source>
</evidence>
<evidence type="ECO:0000313" key="10">
    <source>
        <dbReference type="Proteomes" id="UP000311382"/>
    </source>
</evidence>
<dbReference type="GO" id="GO:0046873">
    <property type="term" value="F:metal ion transmembrane transporter activity"/>
    <property type="evidence" value="ECO:0007669"/>
    <property type="project" value="InterPro"/>
</dbReference>
<feature type="region of interest" description="Disordered" evidence="7">
    <location>
        <begin position="335"/>
        <end position="366"/>
    </location>
</feature>
<keyword evidence="6 8" id="KW-0472">Membrane</keyword>
<feature type="compositionally biased region" description="Low complexity" evidence="7">
    <location>
        <begin position="166"/>
        <end position="177"/>
    </location>
</feature>
<feature type="transmembrane region" description="Helical" evidence="8">
    <location>
        <begin position="40"/>
        <end position="63"/>
    </location>
</feature>
<keyword evidence="5" id="KW-0333">Golgi apparatus</keyword>
<dbReference type="PANTHER" id="PTHR16133:SF0">
    <property type="entry name" value="ZINC_IRON REGULATED TRANSPORTER-RELATED PROTEIN 102B, ISOFORM E"/>
    <property type="match status" value="1"/>
</dbReference>
<keyword evidence="3 8" id="KW-0812">Transmembrane</keyword>
<protein>
    <submittedName>
        <fullName evidence="9">Zinc/iron permease</fullName>
    </submittedName>
</protein>
<keyword evidence="4 8" id="KW-1133">Transmembrane helix</keyword>
<gene>
    <name evidence="9" type="ORF">DMC30DRAFT_398851</name>
</gene>
<feature type="compositionally biased region" description="Basic residues" evidence="7">
    <location>
        <begin position="111"/>
        <end position="128"/>
    </location>
</feature>
<comment type="subcellular location">
    <subcellularLocation>
        <location evidence="1">Endomembrane system</location>
        <topology evidence="1">Multi-pass membrane protein</topology>
    </subcellularLocation>
    <subcellularLocation>
        <location evidence="2">Golgi apparatus membrane</location>
    </subcellularLocation>
</comment>
<evidence type="ECO:0000256" key="2">
    <source>
        <dbReference type="ARBA" id="ARBA00004394"/>
    </source>
</evidence>
<dbReference type="GO" id="GO:0000139">
    <property type="term" value="C:Golgi membrane"/>
    <property type="evidence" value="ECO:0007669"/>
    <property type="project" value="UniProtKB-SubCell"/>
</dbReference>
<feature type="region of interest" description="Disordered" evidence="7">
    <location>
        <begin position="149"/>
        <end position="178"/>
    </location>
</feature>
<name>A0A5C5FT96_9BASI</name>
<evidence type="ECO:0000256" key="7">
    <source>
        <dbReference type="SAM" id="MobiDB-lite"/>
    </source>
</evidence>
<sequence length="395" mass="40798">MGFARLVTLAGAMFLATLLAGAAPLFVHLSPRTLNAVSELSVGILVGAALSIILPEGVAAVFENSPHDGRGHEDNATWIGAALLSGFLVMYLIDSVHGHDEYPDPDPQPHLHPRHRHSHSHSHSHRPNLHATPSHLAELEPLRTSGEYRRDDEHWGHHPHHDADEAGGAASSRSRSPMPCNDAHLLTADASSISTVVGMLTHSLADGISLGASSLPLSAAAVHALAGGSDEGGDGASSPLQLVIFVAVMLHKAPTAFALSSLLLSSPATSRAFTRRAVALFALAAPLGALATYALLSLLGAHGGEGSTAGWWTGLALVFSGGTFLFVATHAVREQEKRAEEQGGGGGGGHEHAHAHGGGGGEGDEGRIGERHRLALVLTGMVAPALLSRLVGHGH</sequence>
<dbReference type="InterPro" id="IPR045891">
    <property type="entry name" value="ZIP9"/>
</dbReference>
<evidence type="ECO:0000256" key="1">
    <source>
        <dbReference type="ARBA" id="ARBA00004127"/>
    </source>
</evidence>
<organism evidence="9 10">
    <name type="scientific">Rhodotorula diobovata</name>
    <dbReference type="NCBI Taxonomy" id="5288"/>
    <lineage>
        <taxon>Eukaryota</taxon>
        <taxon>Fungi</taxon>
        <taxon>Dikarya</taxon>
        <taxon>Basidiomycota</taxon>
        <taxon>Pucciniomycotina</taxon>
        <taxon>Microbotryomycetes</taxon>
        <taxon>Sporidiobolales</taxon>
        <taxon>Sporidiobolaceae</taxon>
        <taxon>Rhodotorula</taxon>
    </lineage>
</organism>
<dbReference type="PANTHER" id="PTHR16133">
    <property type="entry name" value="SOLUTE CARRIER FAMILY 39 ZINC TRANSPORTER , MEMBER 9-RELATED"/>
    <property type="match status" value="1"/>
</dbReference>
<accession>A0A5C5FT96</accession>
<dbReference type="EMBL" id="SOZI01000078">
    <property type="protein sequence ID" value="TNY20020.1"/>
    <property type="molecule type" value="Genomic_DNA"/>
</dbReference>
<feature type="compositionally biased region" description="Basic and acidic residues" evidence="7">
    <location>
        <begin position="149"/>
        <end position="164"/>
    </location>
</feature>
<feature type="transmembrane region" description="Helical" evidence="8">
    <location>
        <begin position="75"/>
        <end position="93"/>
    </location>
</feature>
<feature type="transmembrane region" description="Helical" evidence="8">
    <location>
        <begin position="277"/>
        <end position="299"/>
    </location>
</feature>
<feature type="transmembrane region" description="Helical" evidence="8">
    <location>
        <begin position="242"/>
        <end position="265"/>
    </location>
</feature>
<dbReference type="Pfam" id="PF02535">
    <property type="entry name" value="Zip"/>
    <property type="match status" value="2"/>
</dbReference>
<dbReference type="AlphaFoldDB" id="A0A5C5FT96"/>
<proteinExistence type="predicted"/>
<keyword evidence="10" id="KW-1185">Reference proteome</keyword>
<evidence type="ECO:0000256" key="8">
    <source>
        <dbReference type="SAM" id="Phobius"/>
    </source>
</evidence>
<evidence type="ECO:0000256" key="5">
    <source>
        <dbReference type="ARBA" id="ARBA00023034"/>
    </source>
</evidence>
<dbReference type="InterPro" id="IPR003689">
    <property type="entry name" value="ZIP"/>
</dbReference>
<dbReference type="OrthoDB" id="19859at2759"/>
<dbReference type="STRING" id="5288.A0A5C5FT96"/>
<feature type="transmembrane region" description="Helical" evidence="8">
    <location>
        <begin position="311"/>
        <end position="332"/>
    </location>
</feature>
<evidence type="ECO:0000313" key="9">
    <source>
        <dbReference type="EMBL" id="TNY20020.1"/>
    </source>
</evidence>
<reference evidence="9 10" key="1">
    <citation type="submission" date="2019-03" db="EMBL/GenBank/DDBJ databases">
        <title>Rhodosporidium diobovatum UCD-FST 08-225 genome sequencing, assembly, and annotation.</title>
        <authorList>
            <person name="Fakankun I.U."/>
            <person name="Fristensky B."/>
            <person name="Levin D.B."/>
        </authorList>
    </citation>
    <scope>NUCLEOTIDE SEQUENCE [LARGE SCALE GENOMIC DNA]</scope>
    <source>
        <strain evidence="9 10">UCD-FST 08-225</strain>
    </source>
</reference>
<feature type="region of interest" description="Disordered" evidence="7">
    <location>
        <begin position="100"/>
        <end position="135"/>
    </location>
</feature>
<dbReference type="GO" id="GO:0006829">
    <property type="term" value="P:zinc ion transport"/>
    <property type="evidence" value="ECO:0007669"/>
    <property type="project" value="InterPro"/>
</dbReference>
<dbReference type="Proteomes" id="UP000311382">
    <property type="component" value="Unassembled WGS sequence"/>
</dbReference>
<evidence type="ECO:0000256" key="4">
    <source>
        <dbReference type="ARBA" id="ARBA00022989"/>
    </source>
</evidence>